<dbReference type="EC" id="3.5.1.-" evidence="13"/>
<feature type="transmembrane region" description="Helical" evidence="13">
    <location>
        <begin position="146"/>
        <end position="164"/>
    </location>
</feature>
<dbReference type="GeneTree" id="ENSGT00730000110920"/>
<name>A0ABK0LMH3_RAT</name>
<feature type="transmembrane region" description="Helical" evidence="13">
    <location>
        <begin position="284"/>
        <end position="307"/>
    </location>
</feature>
<feature type="transmembrane region" description="Helical" evidence="13">
    <location>
        <begin position="33"/>
        <end position="53"/>
    </location>
</feature>
<evidence type="ECO:0000256" key="8">
    <source>
        <dbReference type="ARBA" id="ARBA00022989"/>
    </source>
</evidence>
<evidence type="ECO:0000256" key="6">
    <source>
        <dbReference type="ARBA" id="ARBA00022801"/>
    </source>
</evidence>
<organism evidence="14 15">
    <name type="scientific">Rattus norvegicus</name>
    <name type="common">Rat</name>
    <dbReference type="NCBI Taxonomy" id="10116"/>
    <lineage>
        <taxon>Eukaryota</taxon>
        <taxon>Metazoa</taxon>
        <taxon>Chordata</taxon>
        <taxon>Craniata</taxon>
        <taxon>Vertebrata</taxon>
        <taxon>Euteleostomi</taxon>
        <taxon>Mammalia</taxon>
        <taxon>Eutheria</taxon>
        <taxon>Euarchontoglires</taxon>
        <taxon>Glires</taxon>
        <taxon>Rodentia</taxon>
        <taxon>Myomorpha</taxon>
        <taxon>Muroidea</taxon>
        <taxon>Muridae</taxon>
        <taxon>Murinae</taxon>
        <taxon>Rattus</taxon>
    </lineage>
</organism>
<evidence type="ECO:0000256" key="4">
    <source>
        <dbReference type="ARBA" id="ARBA00009780"/>
    </source>
</evidence>
<comment type="catalytic activity">
    <reaction evidence="12">
        <text>an N-acylsphinganine + H2O = sphinganine + a fatty acid</text>
        <dbReference type="Rhea" id="RHEA:33551"/>
        <dbReference type="ChEBI" id="CHEBI:15377"/>
        <dbReference type="ChEBI" id="CHEBI:28868"/>
        <dbReference type="ChEBI" id="CHEBI:31488"/>
        <dbReference type="ChEBI" id="CHEBI:57817"/>
    </reaction>
    <physiologicalReaction direction="left-to-right" evidence="12">
        <dbReference type="Rhea" id="RHEA:33552"/>
    </physiologicalReaction>
</comment>
<evidence type="ECO:0000256" key="13">
    <source>
        <dbReference type="RuleBase" id="RU364079"/>
    </source>
</evidence>
<evidence type="ECO:0000256" key="11">
    <source>
        <dbReference type="ARBA" id="ARBA00048323"/>
    </source>
</evidence>
<comment type="function">
    <text evidence="13">Hydrolyzes the sphingolipid ceramide into sphingosine and free fatty acid.</text>
</comment>
<evidence type="ECO:0000313" key="14">
    <source>
        <dbReference type="Ensembl" id="ENSRNOP00000102571.1"/>
    </source>
</evidence>
<evidence type="ECO:0000256" key="3">
    <source>
        <dbReference type="ARBA" id="ARBA00004991"/>
    </source>
</evidence>
<dbReference type="Pfam" id="PF05875">
    <property type="entry name" value="Ceramidase"/>
    <property type="match status" value="1"/>
</dbReference>
<comment type="similarity">
    <text evidence="4 13">Belongs to the alkaline ceramidase family.</text>
</comment>
<evidence type="ECO:0000256" key="9">
    <source>
        <dbReference type="ARBA" id="ARBA00023136"/>
    </source>
</evidence>
<comment type="catalytic activity">
    <reaction evidence="11">
        <text>an N-acylsphing-4-enine + H2O = sphing-4-enine + a fatty acid</text>
        <dbReference type="Rhea" id="RHEA:20856"/>
        <dbReference type="ChEBI" id="CHEBI:15377"/>
        <dbReference type="ChEBI" id="CHEBI:28868"/>
        <dbReference type="ChEBI" id="CHEBI:52639"/>
        <dbReference type="ChEBI" id="CHEBI:57756"/>
        <dbReference type="EC" id="3.5.1.23"/>
    </reaction>
    <physiologicalReaction direction="left-to-right" evidence="11">
        <dbReference type="Rhea" id="RHEA:20857"/>
    </physiologicalReaction>
</comment>
<comment type="pathway">
    <text evidence="3">Sphingolipid metabolism.</text>
</comment>
<accession>A0ABK0LMH3</accession>
<comment type="subcellular location">
    <subcellularLocation>
        <location evidence="1">Membrane</location>
        <topology evidence="1">Multi-pass membrane protein</topology>
    </subcellularLocation>
</comment>
<proteinExistence type="inferred from homology"/>
<keyword evidence="7" id="KW-0746">Sphingolipid metabolism</keyword>
<feature type="transmembrane region" description="Helical" evidence="13">
    <location>
        <begin position="65"/>
        <end position="83"/>
    </location>
</feature>
<evidence type="ECO:0000256" key="12">
    <source>
        <dbReference type="ARBA" id="ARBA00049511"/>
    </source>
</evidence>
<reference evidence="14" key="1">
    <citation type="submission" date="2024-01" db="EMBL/GenBank/DDBJ databases">
        <title>GRCr8: a new rat reference genome assembly contstructed from accurate long reads and long range scaffolding.</title>
        <authorList>
            <person name="Doris P.A."/>
            <person name="Kalbfleisch T."/>
            <person name="Li K."/>
            <person name="Howe K."/>
            <person name="Wood J."/>
        </authorList>
    </citation>
    <scope>NUCLEOTIDE SEQUENCE [LARGE SCALE GENOMIC DNA]</scope>
    <source>
        <strain evidence="14">Brown Norway</strain>
    </source>
</reference>
<evidence type="ECO:0000256" key="2">
    <source>
        <dbReference type="ARBA" id="ARBA00004760"/>
    </source>
</evidence>
<evidence type="ECO:0000256" key="7">
    <source>
        <dbReference type="ARBA" id="ARBA00022919"/>
    </source>
</evidence>
<evidence type="ECO:0000256" key="1">
    <source>
        <dbReference type="ARBA" id="ARBA00004141"/>
    </source>
</evidence>
<sequence length="314" mass="35439">MGAPHWWDQLRAGSSEVDWCEDNYTIVPAIAEFYNTISNVLFFILPPICMCLFRQYATCFNSGIYLIWTLLVVVGIGSVYFHATLSFLGQMLDELAILWVLMCALAMWFPRRYLPKIFRNDRFKAVVCVLSAVTTCLAFVKPAINNISLMILGVPCTALLIAELKRCDNVRVFKLGLFSGLWWTLALFCWISDRAFCELLSSFHFPYLHCVCTSWPRALCAHQVGSDPQRTAGLCLPSAKMKGTHTHAQPFISCVREFDVSQVGLTFTVQSQVWSYSKCHHADFALFVLAVLVTLNASVLLLLAQFFQPLTDVC</sequence>
<dbReference type="Proteomes" id="UP000002494">
    <property type="component" value="Chromosome 5"/>
</dbReference>
<evidence type="ECO:0000256" key="10">
    <source>
        <dbReference type="ARBA" id="ARBA00047401"/>
    </source>
</evidence>
<dbReference type="PANTHER" id="PTHR46139">
    <property type="entry name" value="ALKALINE CERAMIDASE"/>
    <property type="match status" value="1"/>
</dbReference>
<feature type="transmembrane region" description="Helical" evidence="13">
    <location>
        <begin position="95"/>
        <end position="111"/>
    </location>
</feature>
<comment type="pathway">
    <text evidence="2">Lipid metabolism; sphingolipid metabolism.</text>
</comment>
<protein>
    <recommendedName>
        <fullName evidence="13">Alkaline ceramidase</fullName>
        <ecNumber evidence="13">3.5.1.-</ecNumber>
    </recommendedName>
</protein>
<dbReference type="InterPro" id="IPR008901">
    <property type="entry name" value="ACER"/>
</dbReference>
<keyword evidence="9 13" id="KW-0472">Membrane</keyword>
<dbReference type="Ensembl" id="ENSRNOT00000129708.1">
    <property type="protein sequence ID" value="ENSRNOP00000102571.1"/>
    <property type="gene ID" value="ENSRNOG00000007637.8"/>
</dbReference>
<keyword evidence="6 13" id="KW-0378">Hydrolase</keyword>
<keyword evidence="13" id="KW-0443">Lipid metabolism</keyword>
<reference evidence="14" key="3">
    <citation type="submission" date="2025-09" db="UniProtKB">
        <authorList>
            <consortium name="Ensembl"/>
        </authorList>
    </citation>
    <scope>IDENTIFICATION</scope>
    <source>
        <strain evidence="14">Brown Norway</strain>
    </source>
</reference>
<evidence type="ECO:0000256" key="5">
    <source>
        <dbReference type="ARBA" id="ARBA00022692"/>
    </source>
</evidence>
<keyword evidence="15" id="KW-1185">Reference proteome</keyword>
<keyword evidence="5 13" id="KW-0812">Transmembrane</keyword>
<dbReference type="RGD" id="1304629">
    <property type="gene designation" value="Acer2"/>
</dbReference>
<dbReference type="PANTHER" id="PTHR46139:SF1">
    <property type="entry name" value="ALKALINE CERAMIDASE 2"/>
    <property type="match status" value="1"/>
</dbReference>
<reference evidence="14" key="2">
    <citation type="submission" date="2025-08" db="UniProtKB">
        <authorList>
            <consortium name="Ensembl"/>
        </authorList>
    </citation>
    <scope>IDENTIFICATION</scope>
    <source>
        <strain evidence="14">Brown Norway</strain>
    </source>
</reference>
<comment type="catalytic activity">
    <reaction evidence="10">
        <text>N-(9Z-octadecenoyl)-sphing-4-enine + H2O = sphing-4-enine + (9Z)-octadecenoate</text>
        <dbReference type="Rhea" id="RHEA:41299"/>
        <dbReference type="ChEBI" id="CHEBI:15377"/>
        <dbReference type="ChEBI" id="CHEBI:30823"/>
        <dbReference type="ChEBI" id="CHEBI:57756"/>
        <dbReference type="ChEBI" id="CHEBI:77996"/>
    </reaction>
    <physiologicalReaction direction="left-to-right" evidence="10">
        <dbReference type="Rhea" id="RHEA:41300"/>
    </physiologicalReaction>
</comment>
<gene>
    <name evidence="14" type="primary">Acer2</name>
</gene>
<evidence type="ECO:0000313" key="15">
    <source>
        <dbReference type="Proteomes" id="UP000002494"/>
    </source>
</evidence>
<keyword evidence="8 13" id="KW-1133">Transmembrane helix</keyword>
<comment type="caution">
    <text evidence="13">Lacks conserved residue(s) required for the propagation of feature annotation.</text>
</comment>